<comment type="caution">
    <text evidence="2">The sequence shown here is derived from an EMBL/GenBank/DDBJ whole genome shotgun (WGS) entry which is preliminary data.</text>
</comment>
<dbReference type="AlphaFoldDB" id="A0A2P8FAM9"/>
<sequence>MSLFGKSRYLITGVLISWCSVGYGQSAITGKWLSPDGDRKIEIYDSNGSYSGKIIWLKNTAASVKVGDVVLINITYQKDRWTGKAYMPARDRHVSVSIAMPSNDELEITGKVGVISQKRLWKRCK</sequence>
<dbReference type="EMBL" id="PYAS01000029">
    <property type="protein sequence ID" value="PSL18786.1"/>
    <property type="molecule type" value="Genomic_DNA"/>
</dbReference>
<gene>
    <name evidence="2" type="ORF">CLV60_12915</name>
</gene>
<dbReference type="Pfam" id="PF09917">
    <property type="entry name" value="DUF2147"/>
    <property type="match status" value="1"/>
</dbReference>
<name>A0A2P8FAM9_9BACT</name>
<dbReference type="Proteomes" id="UP000241964">
    <property type="component" value="Unassembled WGS sequence"/>
</dbReference>
<dbReference type="InterPro" id="IPR019223">
    <property type="entry name" value="DUF2147"/>
</dbReference>
<evidence type="ECO:0000313" key="3">
    <source>
        <dbReference type="Proteomes" id="UP000241964"/>
    </source>
</evidence>
<reference evidence="2 3" key="1">
    <citation type="submission" date="2018-03" db="EMBL/GenBank/DDBJ databases">
        <title>Genomic Encyclopedia of Archaeal and Bacterial Type Strains, Phase II (KMG-II): from individual species to whole genera.</title>
        <authorList>
            <person name="Goeker M."/>
        </authorList>
    </citation>
    <scope>NUCLEOTIDE SEQUENCE [LARGE SCALE GENOMIC DNA]</scope>
    <source>
        <strain evidence="2 3">DSM 29057</strain>
    </source>
</reference>
<organism evidence="2 3">
    <name type="scientific">Dyadobacter jiangsuensis</name>
    <dbReference type="NCBI Taxonomy" id="1591085"/>
    <lineage>
        <taxon>Bacteria</taxon>
        <taxon>Pseudomonadati</taxon>
        <taxon>Bacteroidota</taxon>
        <taxon>Cytophagia</taxon>
        <taxon>Cytophagales</taxon>
        <taxon>Spirosomataceae</taxon>
        <taxon>Dyadobacter</taxon>
    </lineage>
</organism>
<proteinExistence type="predicted"/>
<evidence type="ECO:0000259" key="1">
    <source>
        <dbReference type="Pfam" id="PF09917"/>
    </source>
</evidence>
<accession>A0A2P8FAM9</accession>
<feature type="domain" description="DUF2147" evidence="1">
    <location>
        <begin position="30"/>
        <end position="123"/>
    </location>
</feature>
<protein>
    <submittedName>
        <fullName evidence="2">Uncharacterized protein DUF2147</fullName>
    </submittedName>
</protein>
<dbReference type="Gene3D" id="2.40.128.520">
    <property type="match status" value="1"/>
</dbReference>
<evidence type="ECO:0000313" key="2">
    <source>
        <dbReference type="EMBL" id="PSL18786.1"/>
    </source>
</evidence>
<keyword evidence="3" id="KW-1185">Reference proteome</keyword>